<dbReference type="OMA" id="CEPRYIN"/>
<keyword evidence="4" id="KW-1185">Reference proteome</keyword>
<evidence type="ECO:0000313" key="3">
    <source>
        <dbReference type="EMBL" id="EFN71671.1"/>
    </source>
</evidence>
<feature type="domain" description="Mutator-like transposase" evidence="2">
    <location>
        <begin position="1"/>
        <end position="118"/>
    </location>
</feature>
<dbReference type="OrthoDB" id="7527909at2759"/>
<evidence type="ECO:0000259" key="2">
    <source>
        <dbReference type="Pfam" id="PF20700"/>
    </source>
</evidence>
<feature type="non-terminal residue" evidence="3">
    <location>
        <position position="1"/>
    </location>
</feature>
<feature type="compositionally biased region" description="Basic and acidic residues" evidence="1">
    <location>
        <begin position="88"/>
        <end position="99"/>
    </location>
</feature>
<dbReference type="InParanoid" id="E2A4G8"/>
<sequence length="120" mass="13311">VKCSNCEPRYINSCPLINNAYEINRRIVFAMRIIGVGYEGIRKFCGIMDLPKIFNKKVYYDIVDSVHTASQAVANLLFSAAAAEEKNLTESAENADKPTRGLTVSGDGTWRKRGYSSLQG</sequence>
<dbReference type="AlphaFoldDB" id="E2A4G8"/>
<gene>
    <name evidence="3" type="ORF">EAG_00212</name>
</gene>
<accession>E2A4G8</accession>
<name>E2A4G8_CAMFO</name>
<dbReference type="Pfam" id="PF20700">
    <property type="entry name" value="Mutator"/>
    <property type="match status" value="1"/>
</dbReference>
<organism evidence="4">
    <name type="scientific">Camponotus floridanus</name>
    <name type="common">Florida carpenter ant</name>
    <dbReference type="NCBI Taxonomy" id="104421"/>
    <lineage>
        <taxon>Eukaryota</taxon>
        <taxon>Metazoa</taxon>
        <taxon>Ecdysozoa</taxon>
        <taxon>Arthropoda</taxon>
        <taxon>Hexapoda</taxon>
        <taxon>Insecta</taxon>
        <taxon>Pterygota</taxon>
        <taxon>Neoptera</taxon>
        <taxon>Endopterygota</taxon>
        <taxon>Hymenoptera</taxon>
        <taxon>Apocrita</taxon>
        <taxon>Aculeata</taxon>
        <taxon>Formicoidea</taxon>
        <taxon>Formicidae</taxon>
        <taxon>Formicinae</taxon>
        <taxon>Camponotus</taxon>
    </lineage>
</organism>
<dbReference type="EMBL" id="GL436651">
    <property type="protein sequence ID" value="EFN71671.1"/>
    <property type="molecule type" value="Genomic_DNA"/>
</dbReference>
<proteinExistence type="predicted"/>
<feature type="region of interest" description="Disordered" evidence="1">
    <location>
        <begin position="88"/>
        <end position="120"/>
    </location>
</feature>
<reference evidence="3 4" key="1">
    <citation type="journal article" date="2010" name="Science">
        <title>Genomic comparison of the ants Camponotus floridanus and Harpegnathos saltator.</title>
        <authorList>
            <person name="Bonasio R."/>
            <person name="Zhang G."/>
            <person name="Ye C."/>
            <person name="Mutti N.S."/>
            <person name="Fang X."/>
            <person name="Qin N."/>
            <person name="Donahue G."/>
            <person name="Yang P."/>
            <person name="Li Q."/>
            <person name="Li C."/>
            <person name="Zhang P."/>
            <person name="Huang Z."/>
            <person name="Berger S.L."/>
            <person name="Reinberg D."/>
            <person name="Wang J."/>
            <person name="Liebig J."/>
        </authorList>
    </citation>
    <scope>NUCLEOTIDE SEQUENCE [LARGE SCALE GENOMIC DNA]</scope>
    <source>
        <strain evidence="4">C129</strain>
    </source>
</reference>
<evidence type="ECO:0000256" key="1">
    <source>
        <dbReference type="SAM" id="MobiDB-lite"/>
    </source>
</evidence>
<protein>
    <recommendedName>
        <fullName evidence="2">Mutator-like transposase domain-containing protein</fullName>
    </recommendedName>
</protein>
<dbReference type="Proteomes" id="UP000000311">
    <property type="component" value="Unassembled WGS sequence"/>
</dbReference>
<evidence type="ECO:0000313" key="4">
    <source>
        <dbReference type="Proteomes" id="UP000000311"/>
    </source>
</evidence>
<feature type="non-terminal residue" evidence="3">
    <location>
        <position position="120"/>
    </location>
</feature>
<dbReference type="InterPro" id="IPR049012">
    <property type="entry name" value="Mutator_transp_dom"/>
</dbReference>